<dbReference type="Proteomes" id="UP000664658">
    <property type="component" value="Unassembled WGS sequence"/>
</dbReference>
<gene>
    <name evidence="1" type="ORF">J2R62_11035</name>
</gene>
<comment type="caution">
    <text evidence="1">The sequence shown here is derived from an EMBL/GenBank/DDBJ whole genome shotgun (WGS) entry which is preliminary data.</text>
</comment>
<protein>
    <submittedName>
        <fullName evidence="1">Uncharacterized protein</fullName>
    </submittedName>
</protein>
<organism evidence="1 2">
    <name type="scientific">Plesiomonas shigelloides</name>
    <name type="common">Aeromonas shigelloides</name>
    <dbReference type="NCBI Taxonomy" id="703"/>
    <lineage>
        <taxon>Bacteria</taxon>
        <taxon>Pseudomonadati</taxon>
        <taxon>Pseudomonadota</taxon>
        <taxon>Gammaproteobacteria</taxon>
        <taxon>Enterobacterales</taxon>
        <taxon>Enterobacteriaceae</taxon>
        <taxon>Plesiomonas</taxon>
    </lineage>
</organism>
<accession>A0A8I2B659</accession>
<reference evidence="1" key="1">
    <citation type="submission" date="2021-03" db="EMBL/GenBank/DDBJ databases">
        <title>Plesiomonas shigelloides zfcc0051, isolated from zebrafish feces.</title>
        <authorList>
            <person name="Vanderhoek Z."/>
            <person name="Gaulke C."/>
        </authorList>
    </citation>
    <scope>NUCLEOTIDE SEQUENCE</scope>
    <source>
        <strain evidence="1">Zfcc0051</strain>
    </source>
</reference>
<evidence type="ECO:0000313" key="2">
    <source>
        <dbReference type="Proteomes" id="UP000664658"/>
    </source>
</evidence>
<sequence length="68" mass="7725">MHQSQTQSNPIQPILKSTVLGIDGKAQYYYAKQDAAGEWAINRPEAAEFWAEQAKRLKKLHSEAQSEH</sequence>
<dbReference type="EMBL" id="JAFNAA010000011">
    <property type="protein sequence ID" value="MBO1108747.1"/>
    <property type="molecule type" value="Genomic_DNA"/>
</dbReference>
<dbReference type="AlphaFoldDB" id="A0A8I2B659"/>
<evidence type="ECO:0000313" key="1">
    <source>
        <dbReference type="EMBL" id="MBO1108747.1"/>
    </source>
</evidence>
<name>A0A8I2B659_PLESH</name>
<proteinExistence type="predicted"/>
<dbReference type="RefSeq" id="WP_207542200.1">
    <property type="nucleotide sequence ID" value="NZ_JAFNAA010000011.1"/>
</dbReference>